<dbReference type="eggNOG" id="COG1262">
    <property type="taxonomic scope" value="Bacteria"/>
</dbReference>
<comment type="caution">
    <text evidence="2">The sequence shown here is derived from an EMBL/GenBank/DDBJ whole genome shotgun (WGS) entry which is preliminary data.</text>
</comment>
<keyword evidence="3" id="KW-1185">Reference proteome</keyword>
<evidence type="ECO:0000259" key="1">
    <source>
        <dbReference type="Pfam" id="PF03781"/>
    </source>
</evidence>
<dbReference type="InterPro" id="IPR042095">
    <property type="entry name" value="SUMF_sf"/>
</dbReference>
<organism evidence="2 3">
    <name type="scientific">Tepidicaulis marinus</name>
    <dbReference type="NCBI Taxonomy" id="1333998"/>
    <lineage>
        <taxon>Bacteria</taxon>
        <taxon>Pseudomonadati</taxon>
        <taxon>Pseudomonadota</taxon>
        <taxon>Alphaproteobacteria</taxon>
        <taxon>Hyphomicrobiales</taxon>
        <taxon>Parvibaculaceae</taxon>
        <taxon>Tepidicaulis</taxon>
    </lineage>
</organism>
<dbReference type="InterPro" id="IPR051043">
    <property type="entry name" value="Sulfatase_Mod_Factor_Kinase"/>
</dbReference>
<proteinExistence type="predicted"/>
<dbReference type="PANTHER" id="PTHR23150">
    <property type="entry name" value="SULFATASE MODIFYING FACTOR 1, 2"/>
    <property type="match status" value="1"/>
</dbReference>
<dbReference type="Pfam" id="PF03781">
    <property type="entry name" value="FGE-sulfatase"/>
    <property type="match status" value="1"/>
</dbReference>
<reference evidence="2 3" key="1">
    <citation type="submission" date="2014-07" db="EMBL/GenBank/DDBJ databases">
        <title>Tepidicaulis marinum gen. nov., sp. nov., a novel marine bacterium denitrifying nitrate to nitrous oxide strictly under microaerobic conditions.</title>
        <authorList>
            <person name="Takeuchi M."/>
            <person name="Yamagishi T."/>
            <person name="Kamagata Y."/>
            <person name="Oshima K."/>
            <person name="Hattori M."/>
            <person name="Katayama T."/>
            <person name="Hanada S."/>
            <person name="Tamaki H."/>
            <person name="Marumo K."/>
            <person name="Maeda H."/>
            <person name="Nedachi M."/>
            <person name="Iwasaki W."/>
            <person name="Suwa Y."/>
            <person name="Sakata S."/>
        </authorList>
    </citation>
    <scope>NUCLEOTIDE SEQUENCE [LARGE SCALE GENOMIC DNA]</scope>
    <source>
        <strain evidence="2 3">MA2</strain>
    </source>
</reference>
<name>A0A081BA31_9HYPH</name>
<gene>
    <name evidence="2" type="ORF">M2A_1398</name>
</gene>
<evidence type="ECO:0000313" key="3">
    <source>
        <dbReference type="Proteomes" id="UP000028702"/>
    </source>
</evidence>
<dbReference type="InterPro" id="IPR005532">
    <property type="entry name" value="SUMF_dom"/>
</dbReference>
<sequence length="244" mass="26610">MGAAAGDPAADPSEFPQRELQMEAFALAKVPVTRGAYAAFIAQSDYTPAPGCWALTEEGWRMDAAASWRAPGFAQEDDHPAVCVSAEDAEAYAAWLGRKTGARYRLPSEAEWEYAARGGAEGLNSWGDDPARACLYANVNDLAAKNKTAKVAERCTDGYLYTSPAGTFRPNGFGLYDMQGNVWEWTSDCWRESLADPEADCRLRARRGGSWTDIPGPVRLAARQGDPPDLRSAYTGFRLVREAR</sequence>
<accession>A0A081BA31</accession>
<dbReference type="Proteomes" id="UP000028702">
    <property type="component" value="Unassembled WGS sequence"/>
</dbReference>
<dbReference type="GO" id="GO:0120147">
    <property type="term" value="F:formylglycine-generating oxidase activity"/>
    <property type="evidence" value="ECO:0007669"/>
    <property type="project" value="TreeGrafter"/>
</dbReference>
<dbReference type="SUPFAM" id="SSF56436">
    <property type="entry name" value="C-type lectin-like"/>
    <property type="match status" value="1"/>
</dbReference>
<dbReference type="AlphaFoldDB" id="A0A081BA31"/>
<evidence type="ECO:0000313" key="2">
    <source>
        <dbReference type="EMBL" id="GAK44899.1"/>
    </source>
</evidence>
<dbReference type="STRING" id="1333998.M2A_1398"/>
<protein>
    <submittedName>
        <fullName evidence="2">Conserved protein</fullName>
    </submittedName>
</protein>
<dbReference type="InterPro" id="IPR016187">
    <property type="entry name" value="CTDL_fold"/>
</dbReference>
<dbReference type="PANTHER" id="PTHR23150:SF35">
    <property type="entry name" value="BLL6746 PROTEIN"/>
    <property type="match status" value="1"/>
</dbReference>
<dbReference type="Gene3D" id="3.90.1580.10">
    <property type="entry name" value="paralog of FGE (formylglycine-generating enzyme)"/>
    <property type="match status" value="1"/>
</dbReference>
<dbReference type="EMBL" id="BBIO01000006">
    <property type="protein sequence ID" value="GAK44899.1"/>
    <property type="molecule type" value="Genomic_DNA"/>
</dbReference>
<feature type="domain" description="Sulfatase-modifying factor enzyme-like" evidence="1">
    <location>
        <begin position="7"/>
        <end position="241"/>
    </location>
</feature>